<evidence type="ECO:0000313" key="3">
    <source>
        <dbReference type="Proteomes" id="UP000215483"/>
    </source>
</evidence>
<dbReference type="InterPro" id="IPR029787">
    <property type="entry name" value="Nucleotide_cyclase"/>
</dbReference>
<comment type="caution">
    <text evidence="2">The sequence shown here is derived from an EMBL/GenBank/DDBJ whole genome shotgun (WGS) entry which is preliminary data.</text>
</comment>
<proteinExistence type="predicted"/>
<dbReference type="SUPFAM" id="SSF55073">
    <property type="entry name" value="Nucleotide cyclase"/>
    <property type="match status" value="1"/>
</dbReference>
<reference evidence="2 3" key="1">
    <citation type="submission" date="2016-07" db="EMBL/GenBank/DDBJ databases">
        <title>Draft genome of Streptomyces diastatochromogenes.</title>
        <authorList>
            <person name="Podduturi R."/>
            <person name="Lukassen M.B."/>
            <person name="Clausen N."/>
            <person name="Nielsen J.L."/>
            <person name="Jorgensen N.O."/>
        </authorList>
    </citation>
    <scope>NUCLEOTIDE SEQUENCE [LARGE SCALE GENOMIC DNA]</scope>
    <source>
        <strain evidence="2 3">DSM 40608</strain>
    </source>
</reference>
<dbReference type="NCBIfam" id="NF041121">
    <property type="entry name" value="SAV_2336_NTERM"/>
    <property type="match status" value="1"/>
</dbReference>
<feature type="region of interest" description="Disordered" evidence="1">
    <location>
        <begin position="205"/>
        <end position="228"/>
    </location>
</feature>
<accession>A0A233S0T7</accession>
<feature type="compositionally biased region" description="Low complexity" evidence="1">
    <location>
        <begin position="58"/>
        <end position="78"/>
    </location>
</feature>
<feature type="region of interest" description="Disordered" evidence="1">
    <location>
        <begin position="36"/>
        <end position="104"/>
    </location>
</feature>
<dbReference type="RefSeq" id="WP_094221771.1">
    <property type="nucleotide sequence ID" value="NZ_MCGQ01000048.1"/>
</dbReference>
<evidence type="ECO:0000256" key="1">
    <source>
        <dbReference type="SAM" id="MobiDB-lite"/>
    </source>
</evidence>
<evidence type="ECO:0000313" key="2">
    <source>
        <dbReference type="EMBL" id="OXY89257.1"/>
    </source>
</evidence>
<keyword evidence="3" id="KW-1185">Reference proteome</keyword>
<protein>
    <submittedName>
        <fullName evidence="2">Uncharacterized protein</fullName>
    </submittedName>
</protein>
<name>A0A233S0T7_STRDA</name>
<dbReference type="Gene3D" id="3.30.70.1230">
    <property type="entry name" value="Nucleotide cyclase"/>
    <property type="match status" value="1"/>
</dbReference>
<sequence>MPDALTRLLRALGDALPPEVDARTLADALWLAASGSVGADAPPTRPAPAEESPPAPEADPAARPTGHAPSAARPGPRGAESRQVSARSPGATTTVRGVPLTLGRGSPLPEALAVGRAVQPFRQPWRRGGRRRLDIDATVEHYARGGPLVPLFRPAPEPWFEAVVLVDTSLSMSVWEETTRAVTGLLRRLGGFRAVHTWSLEWREGEPQVRDHHDRPVPADRVPHHGSGPQGRRLVLLVSDCAARGWHTAGPWLLLRDWGGQIPVALLDPLPPRLWRRSALNLPAVRVTGGKAGDHNRGLRYHLPPRLKPDADGADLLGPWAALPVVSATPHSLGAWASTLMRADPRGCDAVLIPATGRVPRTRTGTAPARQTDPEHLAAAFVHTAPTPAVRLAVLGSSLAELPLPLLYVLRDQAVPDARYADLAELLTSGLFTVRRAPDGDPVLVFHTAAQQYLRGYLTTHDVWQIERAFSRHVAAHPYAPQGIGAVLHDPAVVRELPAAVRPFAKAVRAVRRMIEPSGDPVLDAEAGDPGAGEATPTVPSLVRLQMLAHLDPGTEDLVRRDAEDLLAHLIGYVESRLPAPQGYWPGEDTYFDEVCAEAGKVSVGDVSDDLVRYFISRGIVLKRCSPLEQPVGQGLFWQASGGPVIVKIRKSGAFSWDSVTADVRADPDAGVPARSPVEFVMVLDQSEKHEGLHPLRDCVAVTESTTGLRRVSVVLRVQTRRGRGPRESRADLVNALRVLRFRAGSPSYEEVARHAAQASPRVLLDPTTLAGWFDGREVPADERSFAWLTSFLRQRAGIEDGGELSYSLFTLLLYNALQEERREPSGTLAASSGPAPLGVPVTHVRDRTTPGVFPFLIDSEDETAPLSLRPPYVERDYDAELRAAVRAAADGTSGLVMLVGSSGSGKSRSCFEALSFLPSYWRVWQPSSSEDLEAGLSTPGAIRPRTVIWLDDSQRHLLDLTNAHGERVAEELLARLRDPSGGPVLILGTLRHESWHALRSVPPADAPDPHQQARELIDHGTRFLVSAQLSPEELARLRAAAATDPNLAEAVRRAGDALIPFLASGNAQIERYVAAPPAPFALVQAAVDALRCGHGPELPRALLLAAAPGYLSNGQRDLLDDDWMSSALDYLNQGPPGAESLLKHVRPVQGKAAWSCYRLSEYIERFARAARRNVVPPDALWEALAAHASIPDLGAVARTAEAQGDDRRAERFRGLAQRARARDSARADAEFAGFQEEEARTEQIENTARALRSLLQRTNLTQTEASAAVDRALDWLRTDDRTESAQFVLNGLLARGDLSADDAADAVRVALDWLAEHGDTPGAQFVLGRLLERNDLGVAAAHRAVVYALNWLAALGDTQWARYVLRPVLLREDLSRRQVALAVDAALRWWERHGPTSAGEFVLSAALRREDLPPGPRTRFVDAAIGWIRDSGNSDPAKYVLRPLLQRVDLTPEEARAARDLGLRWLRSHGRDHSAQFVLNALLYRRDLTPSEAREAAEHALEWLHTHSAADRSARFVLRPLTWRTDLGADVMAQVEGLQARGDQDGGLILLADIEGFAKDYSQADARRRMHDVFRRVLSDVDPPAQTWDRGDGMVVFLPGQADDTTLCMDLVSRLRAELDDLDWNTPVRLRIALHHGDAVRSPHGLEGHAVVTANRLVDSPALRSALRSAVGSPLAVIMSDAVYGGLRHAPRDVTSAFRAVYVRTKERVLRAWIRVPGYAQPPGVEAWAWRPGDNAAE</sequence>
<feature type="compositionally biased region" description="Pro residues" evidence="1">
    <location>
        <begin position="43"/>
        <end position="57"/>
    </location>
</feature>
<dbReference type="EMBL" id="MCGQ01000048">
    <property type="protein sequence ID" value="OXY89257.1"/>
    <property type="molecule type" value="Genomic_DNA"/>
</dbReference>
<dbReference type="Proteomes" id="UP000215483">
    <property type="component" value="Unassembled WGS sequence"/>
</dbReference>
<gene>
    <name evidence="2" type="ORF">BEK98_39430</name>
</gene>
<feature type="compositionally biased region" description="Basic and acidic residues" evidence="1">
    <location>
        <begin position="205"/>
        <end position="223"/>
    </location>
</feature>
<dbReference type="InterPro" id="IPR047738">
    <property type="entry name" value="SAV_2336-like_N"/>
</dbReference>
<feature type="compositionally biased region" description="Polar residues" evidence="1">
    <location>
        <begin position="82"/>
        <end position="95"/>
    </location>
</feature>
<organism evidence="2 3">
    <name type="scientific">Streptomyces diastatochromogenes</name>
    <dbReference type="NCBI Taxonomy" id="42236"/>
    <lineage>
        <taxon>Bacteria</taxon>
        <taxon>Bacillati</taxon>
        <taxon>Actinomycetota</taxon>
        <taxon>Actinomycetes</taxon>
        <taxon>Kitasatosporales</taxon>
        <taxon>Streptomycetaceae</taxon>
        <taxon>Streptomyces</taxon>
    </lineage>
</organism>
<dbReference type="OrthoDB" id="3483427at2"/>